<sequence length="131" mass="14042">SDNPYVTDMAIEDSNSSAESDNAPTTSNSQTDKVQPTNPKNNLNRLPTSNNNTISTSNQDLDKEIKMETDSSNTVTTSELEENIPNAEKAETTSASTKKKKGNKGKLQASNNGIQTAETEATSKEASQSQD</sequence>
<protein>
    <submittedName>
        <fullName evidence="1">7514_t:CDS:1</fullName>
    </submittedName>
</protein>
<evidence type="ECO:0000313" key="2">
    <source>
        <dbReference type="Proteomes" id="UP000789860"/>
    </source>
</evidence>
<keyword evidence="2" id="KW-1185">Reference proteome</keyword>
<dbReference type="EMBL" id="CAJVPM010031658">
    <property type="protein sequence ID" value="CAG8680456.1"/>
    <property type="molecule type" value="Genomic_DNA"/>
</dbReference>
<evidence type="ECO:0000313" key="1">
    <source>
        <dbReference type="EMBL" id="CAG8680456.1"/>
    </source>
</evidence>
<gene>
    <name evidence="1" type="ORF">SCALOS_LOCUS9716</name>
</gene>
<reference evidence="1" key="1">
    <citation type="submission" date="2021-06" db="EMBL/GenBank/DDBJ databases">
        <authorList>
            <person name="Kallberg Y."/>
            <person name="Tangrot J."/>
            <person name="Rosling A."/>
        </authorList>
    </citation>
    <scope>NUCLEOTIDE SEQUENCE</scope>
    <source>
        <strain evidence="1">AU212A</strain>
    </source>
</reference>
<comment type="caution">
    <text evidence="1">The sequence shown here is derived from an EMBL/GenBank/DDBJ whole genome shotgun (WGS) entry which is preliminary data.</text>
</comment>
<accession>A0ACA9NW65</accession>
<feature type="non-terminal residue" evidence="1">
    <location>
        <position position="1"/>
    </location>
</feature>
<dbReference type="Proteomes" id="UP000789860">
    <property type="component" value="Unassembled WGS sequence"/>
</dbReference>
<proteinExistence type="predicted"/>
<organism evidence="1 2">
    <name type="scientific">Scutellospora calospora</name>
    <dbReference type="NCBI Taxonomy" id="85575"/>
    <lineage>
        <taxon>Eukaryota</taxon>
        <taxon>Fungi</taxon>
        <taxon>Fungi incertae sedis</taxon>
        <taxon>Mucoromycota</taxon>
        <taxon>Glomeromycotina</taxon>
        <taxon>Glomeromycetes</taxon>
        <taxon>Diversisporales</taxon>
        <taxon>Gigasporaceae</taxon>
        <taxon>Scutellospora</taxon>
    </lineage>
</organism>
<name>A0ACA9NW65_9GLOM</name>